<dbReference type="SUPFAM" id="SSF46689">
    <property type="entry name" value="Homeodomain-like"/>
    <property type="match status" value="1"/>
</dbReference>
<dbReference type="EMBL" id="VLJV01000001">
    <property type="protein sequence ID" value="TWH20428.1"/>
    <property type="molecule type" value="Genomic_DNA"/>
</dbReference>
<dbReference type="GO" id="GO:0000976">
    <property type="term" value="F:transcription cis-regulatory region binding"/>
    <property type="evidence" value="ECO:0007669"/>
    <property type="project" value="TreeGrafter"/>
</dbReference>
<dbReference type="RefSeq" id="WP_048807361.1">
    <property type="nucleotide sequence ID" value="NZ_JOIJ01000011.1"/>
</dbReference>
<proteinExistence type="predicted"/>
<evidence type="ECO:0000313" key="9">
    <source>
        <dbReference type="Proteomes" id="UP000317303"/>
    </source>
</evidence>
<evidence type="ECO:0000313" key="8">
    <source>
        <dbReference type="EMBL" id="TWH20428.1"/>
    </source>
</evidence>
<dbReference type="Pfam" id="PF00440">
    <property type="entry name" value="TetR_N"/>
    <property type="match status" value="1"/>
</dbReference>
<dbReference type="InterPro" id="IPR009057">
    <property type="entry name" value="Homeodomain-like_sf"/>
</dbReference>
<evidence type="ECO:0000259" key="7">
    <source>
        <dbReference type="PROSITE" id="PS50977"/>
    </source>
</evidence>
<dbReference type="GO" id="GO:0003700">
    <property type="term" value="F:DNA-binding transcription factor activity"/>
    <property type="evidence" value="ECO:0007669"/>
    <property type="project" value="TreeGrafter"/>
</dbReference>
<organism evidence="8 9">
    <name type="scientific">Prauserella rugosa</name>
    <dbReference type="NCBI Taxonomy" id="43354"/>
    <lineage>
        <taxon>Bacteria</taxon>
        <taxon>Bacillati</taxon>
        <taxon>Actinomycetota</taxon>
        <taxon>Actinomycetes</taxon>
        <taxon>Pseudonocardiales</taxon>
        <taxon>Pseudonocardiaceae</taxon>
        <taxon>Prauserella</taxon>
    </lineage>
</organism>
<dbReference type="InterPro" id="IPR001647">
    <property type="entry name" value="HTH_TetR"/>
</dbReference>
<dbReference type="AlphaFoldDB" id="A0A660CA38"/>
<sequence length="214" mass="23460">MPKVVDRNARRYDIADATLRLAAREGLEAVSIRSVAAEAGMSAGAVQKYFATKDELLLCALDLSDERLVQRWRELPGDAPLTDYLREALPLDERTREENALLWSFTARAAYRPEWARRIAASYRELHDMLVAALGGTAGESAETSEGRSVDDLAHAIIALTDGFAHRMMQHSPDDPEVEGLLRALEHAVTVLLTTDPLLPSGPQGQTGPVTTEQ</sequence>
<dbReference type="OrthoDB" id="9816296at2"/>
<dbReference type="Gene3D" id="1.10.357.10">
    <property type="entry name" value="Tetracycline Repressor, domain 2"/>
    <property type="match status" value="1"/>
</dbReference>
<feature type="DNA-binding region" description="H-T-H motif" evidence="5">
    <location>
        <begin position="31"/>
        <end position="50"/>
    </location>
</feature>
<dbReference type="InterPro" id="IPR050109">
    <property type="entry name" value="HTH-type_TetR-like_transc_reg"/>
</dbReference>
<protein>
    <submittedName>
        <fullName evidence="8">TetR family transcriptional regulator</fullName>
    </submittedName>
</protein>
<gene>
    <name evidence="8" type="ORF">JD82_02274</name>
</gene>
<evidence type="ECO:0000256" key="3">
    <source>
        <dbReference type="ARBA" id="ARBA00023125"/>
    </source>
</evidence>
<dbReference type="PRINTS" id="PR00455">
    <property type="entry name" value="HTHTETR"/>
</dbReference>
<keyword evidence="9" id="KW-1185">Reference proteome</keyword>
<evidence type="ECO:0000256" key="2">
    <source>
        <dbReference type="ARBA" id="ARBA00023015"/>
    </source>
</evidence>
<dbReference type="PROSITE" id="PS50977">
    <property type="entry name" value="HTH_TETR_2"/>
    <property type="match status" value="1"/>
</dbReference>
<dbReference type="Proteomes" id="UP000317303">
    <property type="component" value="Unassembled WGS sequence"/>
</dbReference>
<accession>A0A660CA38</accession>
<dbReference type="PANTHER" id="PTHR30055">
    <property type="entry name" value="HTH-TYPE TRANSCRIPTIONAL REGULATOR RUTR"/>
    <property type="match status" value="1"/>
</dbReference>
<keyword evidence="2" id="KW-0805">Transcription regulation</keyword>
<dbReference type="InterPro" id="IPR039538">
    <property type="entry name" value="BetI_C"/>
</dbReference>
<dbReference type="PANTHER" id="PTHR30055:SF226">
    <property type="entry name" value="HTH-TYPE TRANSCRIPTIONAL REGULATOR PKSA"/>
    <property type="match status" value="1"/>
</dbReference>
<evidence type="ECO:0000256" key="1">
    <source>
        <dbReference type="ARBA" id="ARBA00022491"/>
    </source>
</evidence>
<dbReference type="InterPro" id="IPR036271">
    <property type="entry name" value="Tet_transcr_reg_TetR-rel_C_sf"/>
</dbReference>
<feature type="compositionally biased region" description="Polar residues" evidence="6">
    <location>
        <begin position="203"/>
        <end position="214"/>
    </location>
</feature>
<feature type="region of interest" description="Disordered" evidence="6">
    <location>
        <begin position="195"/>
        <end position="214"/>
    </location>
</feature>
<keyword evidence="4" id="KW-0804">Transcription</keyword>
<dbReference type="SUPFAM" id="SSF48498">
    <property type="entry name" value="Tetracyclin repressor-like, C-terminal domain"/>
    <property type="match status" value="1"/>
</dbReference>
<dbReference type="Pfam" id="PF13977">
    <property type="entry name" value="TetR_C_6"/>
    <property type="match status" value="1"/>
</dbReference>
<reference evidence="8 9" key="1">
    <citation type="submission" date="2019-07" db="EMBL/GenBank/DDBJ databases">
        <title>R&amp;d 2014.</title>
        <authorList>
            <person name="Klenk H.-P."/>
        </authorList>
    </citation>
    <scope>NUCLEOTIDE SEQUENCE [LARGE SCALE GENOMIC DNA]</scope>
    <source>
        <strain evidence="8 9">DSM 43194</strain>
    </source>
</reference>
<name>A0A660CA38_9PSEU</name>
<feature type="domain" description="HTH tetR-type" evidence="7">
    <location>
        <begin position="8"/>
        <end position="68"/>
    </location>
</feature>
<keyword evidence="1" id="KW-0678">Repressor</keyword>
<evidence type="ECO:0000256" key="5">
    <source>
        <dbReference type="PROSITE-ProRule" id="PRU00335"/>
    </source>
</evidence>
<evidence type="ECO:0000256" key="6">
    <source>
        <dbReference type="SAM" id="MobiDB-lite"/>
    </source>
</evidence>
<keyword evidence="3 5" id="KW-0238">DNA-binding</keyword>
<comment type="caution">
    <text evidence="8">The sequence shown here is derived from an EMBL/GenBank/DDBJ whole genome shotgun (WGS) entry which is preliminary data.</text>
</comment>
<evidence type="ECO:0000256" key="4">
    <source>
        <dbReference type="ARBA" id="ARBA00023163"/>
    </source>
</evidence>